<comment type="caution">
    <text evidence="2">The sequence shown here is derived from an EMBL/GenBank/DDBJ whole genome shotgun (WGS) entry which is preliminary data.</text>
</comment>
<dbReference type="AlphaFoldDB" id="A0A4Y2JXM5"/>
<evidence type="ECO:0000313" key="2">
    <source>
        <dbReference type="EMBL" id="GBM94820.1"/>
    </source>
</evidence>
<evidence type="ECO:0000256" key="1">
    <source>
        <dbReference type="SAM" id="MobiDB-lite"/>
    </source>
</evidence>
<dbReference type="Proteomes" id="UP000499080">
    <property type="component" value="Unassembled WGS sequence"/>
</dbReference>
<organism evidence="2 3">
    <name type="scientific">Araneus ventricosus</name>
    <name type="common">Orbweaver spider</name>
    <name type="synonym">Epeira ventricosa</name>
    <dbReference type="NCBI Taxonomy" id="182803"/>
    <lineage>
        <taxon>Eukaryota</taxon>
        <taxon>Metazoa</taxon>
        <taxon>Ecdysozoa</taxon>
        <taxon>Arthropoda</taxon>
        <taxon>Chelicerata</taxon>
        <taxon>Arachnida</taxon>
        <taxon>Araneae</taxon>
        <taxon>Araneomorphae</taxon>
        <taxon>Entelegynae</taxon>
        <taxon>Araneoidea</taxon>
        <taxon>Araneidae</taxon>
        <taxon>Araneus</taxon>
    </lineage>
</organism>
<evidence type="ECO:0000313" key="3">
    <source>
        <dbReference type="Proteomes" id="UP000499080"/>
    </source>
</evidence>
<dbReference type="EMBL" id="BGPR01004002">
    <property type="protein sequence ID" value="GBM94820.1"/>
    <property type="molecule type" value="Genomic_DNA"/>
</dbReference>
<feature type="region of interest" description="Disordered" evidence="1">
    <location>
        <begin position="123"/>
        <end position="144"/>
    </location>
</feature>
<feature type="compositionally biased region" description="Basic and acidic residues" evidence="1">
    <location>
        <begin position="131"/>
        <end position="144"/>
    </location>
</feature>
<protein>
    <submittedName>
        <fullName evidence="2">Uncharacterized protein</fullName>
    </submittedName>
</protein>
<accession>A0A4Y2JXM5</accession>
<reference evidence="2 3" key="1">
    <citation type="journal article" date="2019" name="Sci. Rep.">
        <title>Orb-weaving spider Araneus ventricosus genome elucidates the spidroin gene catalogue.</title>
        <authorList>
            <person name="Kono N."/>
            <person name="Nakamura H."/>
            <person name="Ohtoshi R."/>
            <person name="Moran D.A.P."/>
            <person name="Shinohara A."/>
            <person name="Yoshida Y."/>
            <person name="Fujiwara M."/>
            <person name="Mori M."/>
            <person name="Tomita M."/>
            <person name="Arakawa K."/>
        </authorList>
    </citation>
    <scope>NUCLEOTIDE SEQUENCE [LARGE SCALE GENOMIC DNA]</scope>
</reference>
<sequence>MDQRQGKGASHPRTINHRLSVANGKEESLEYALVCRFDLASSKKRIQENYLHGEHDSIYKKTESTLRAHHSSLPLSVNDSVTSLTVGLFEDALEALSLGRRFAGNGKQLLNSFQSELQIHLSSTKNRQGLHPRERFRNHSRERKTPSIPAECCSRFARKCIRGLKGNDSQVWKKCRRRGYTGGGGKERERDLGL</sequence>
<name>A0A4Y2JXM5_ARAVE</name>
<keyword evidence="3" id="KW-1185">Reference proteome</keyword>
<proteinExistence type="predicted"/>
<gene>
    <name evidence="2" type="ORF">AVEN_26531_1</name>
</gene>